<feature type="domain" description="CxC5 like cysteine cluster associated with KDZ" evidence="2">
    <location>
        <begin position="92"/>
        <end position="202"/>
    </location>
</feature>
<comment type="caution">
    <text evidence="4">The sequence shown here is derived from an EMBL/GenBank/DDBJ whole genome shotgun (WGS) entry which is preliminary data.</text>
</comment>
<evidence type="ECO:0000259" key="3">
    <source>
        <dbReference type="Pfam" id="PF18721"/>
    </source>
</evidence>
<feature type="domain" description="CxC6 like cysteine cluster associated with KDZ" evidence="3">
    <location>
        <begin position="287"/>
        <end position="368"/>
    </location>
</feature>
<sequence>MSSITVQDLVKFLCVATDVVVRSEKSLWLTTHQRPIRFLAASLPSSIHPFLEVFWDASFHILKECYIDTQHQINSNGIMAELGNGRIPTRIVHQSLFPPVEHCPKCSQERPMRPSSLFGYLYDVDGCHTVEHFSLYCQPCLTSYHFSYSTHKEQRRFYTSSQGQNTTLFQVHTHFFMTHRLAHHFKMSQMLQRIVNLYNSTFMGDHTPPLFTPQQLFAPRMSVEVCEDGMDIDTLIFNYTSRGEVLKVPSSGLDRVRYNEAKKQCSSWIAAEGTAHKNHSCVVRAVVTDGLTIGHWRCSASAAQLEKLAQEAGHPAPDGPCRRTLDTVRNRYCSFHQPFLEGICQAQPCIQPALPNKKTCGLQSHLDAAKKFGTRVNSNFQLHSILNRPGSNLNLDPTVHLEDGSGEIEDFDSLQQADESDRAEESRRSGEEGASKKPTLSRARTHNDQLAVAPCGVILARQTMFNSESPSAVK</sequence>
<evidence type="ECO:0000259" key="2">
    <source>
        <dbReference type="Pfam" id="PF18718"/>
    </source>
</evidence>
<accession>A0A5B0LRU1</accession>
<evidence type="ECO:0000313" key="4">
    <source>
        <dbReference type="EMBL" id="KAA1066318.1"/>
    </source>
</evidence>
<dbReference type="EMBL" id="VSWC01000196">
    <property type="protein sequence ID" value="KAA1066318.1"/>
    <property type="molecule type" value="Genomic_DNA"/>
</dbReference>
<dbReference type="OrthoDB" id="2501483at2759"/>
<dbReference type="Pfam" id="PF18718">
    <property type="entry name" value="CxC5"/>
    <property type="match status" value="1"/>
</dbReference>
<proteinExistence type="predicted"/>
<feature type="region of interest" description="Disordered" evidence="1">
    <location>
        <begin position="412"/>
        <end position="447"/>
    </location>
</feature>
<dbReference type="Proteomes" id="UP000324748">
    <property type="component" value="Unassembled WGS sequence"/>
</dbReference>
<dbReference type="InterPro" id="IPR040898">
    <property type="entry name" value="CxC6"/>
</dbReference>
<evidence type="ECO:0000256" key="1">
    <source>
        <dbReference type="SAM" id="MobiDB-lite"/>
    </source>
</evidence>
<evidence type="ECO:0000313" key="5">
    <source>
        <dbReference type="Proteomes" id="UP000324748"/>
    </source>
</evidence>
<dbReference type="AlphaFoldDB" id="A0A5B0LRU1"/>
<keyword evidence="5" id="KW-1185">Reference proteome</keyword>
<feature type="compositionally biased region" description="Basic and acidic residues" evidence="1">
    <location>
        <begin position="419"/>
        <end position="435"/>
    </location>
</feature>
<evidence type="ECO:0008006" key="6">
    <source>
        <dbReference type="Google" id="ProtNLM"/>
    </source>
</evidence>
<dbReference type="InterPro" id="IPR041539">
    <property type="entry name" value="CxC5"/>
</dbReference>
<protein>
    <recommendedName>
        <fullName evidence="6">CxC5 like cysteine cluster associated with KDZ domain-containing protein</fullName>
    </recommendedName>
</protein>
<name>A0A5B0LRU1_PUCGR</name>
<dbReference type="Pfam" id="PF18721">
    <property type="entry name" value="CxC6"/>
    <property type="match status" value="1"/>
</dbReference>
<organism evidence="4 5">
    <name type="scientific">Puccinia graminis f. sp. tritici</name>
    <dbReference type="NCBI Taxonomy" id="56615"/>
    <lineage>
        <taxon>Eukaryota</taxon>
        <taxon>Fungi</taxon>
        <taxon>Dikarya</taxon>
        <taxon>Basidiomycota</taxon>
        <taxon>Pucciniomycotina</taxon>
        <taxon>Pucciniomycetes</taxon>
        <taxon>Pucciniales</taxon>
        <taxon>Pucciniaceae</taxon>
        <taxon>Puccinia</taxon>
    </lineage>
</organism>
<reference evidence="4 5" key="1">
    <citation type="submission" date="2019-05" db="EMBL/GenBank/DDBJ databases">
        <title>Emergence of the Ug99 lineage of the wheat stem rust pathogen through somatic hybridization.</title>
        <authorList>
            <person name="Li F."/>
            <person name="Upadhyaya N.M."/>
            <person name="Sperschneider J."/>
            <person name="Matny O."/>
            <person name="Nguyen-Phuc H."/>
            <person name="Mago R."/>
            <person name="Raley C."/>
            <person name="Miller M.E."/>
            <person name="Silverstein K.A.T."/>
            <person name="Henningsen E."/>
            <person name="Hirsch C.D."/>
            <person name="Visser B."/>
            <person name="Pretorius Z.A."/>
            <person name="Steffenson B.J."/>
            <person name="Schwessinger B."/>
            <person name="Dodds P.N."/>
            <person name="Figueroa M."/>
        </authorList>
    </citation>
    <scope>NUCLEOTIDE SEQUENCE [LARGE SCALE GENOMIC DNA]</scope>
    <source>
        <strain evidence="4">21-0</strain>
    </source>
</reference>
<gene>
    <name evidence="4" type="ORF">PGT21_028326</name>
</gene>